<evidence type="ECO:0000256" key="3">
    <source>
        <dbReference type="ARBA" id="ARBA00012098"/>
    </source>
</evidence>
<gene>
    <name evidence="8" type="primary">rfbC</name>
    <name evidence="8" type="ORF">EOJ36_00355</name>
</gene>
<dbReference type="GO" id="GO:0000271">
    <property type="term" value="P:polysaccharide biosynthetic process"/>
    <property type="evidence" value="ECO:0007669"/>
    <property type="project" value="TreeGrafter"/>
</dbReference>
<dbReference type="RefSeq" id="WP_127802036.1">
    <property type="nucleotide sequence ID" value="NZ_SACY01000001.1"/>
</dbReference>
<dbReference type="GO" id="GO:0019305">
    <property type="term" value="P:dTDP-rhamnose biosynthetic process"/>
    <property type="evidence" value="ECO:0007669"/>
    <property type="project" value="UniProtKB-UniRule"/>
</dbReference>
<evidence type="ECO:0000256" key="6">
    <source>
        <dbReference type="PIRSR" id="PIRSR600888-3"/>
    </source>
</evidence>
<comment type="similarity">
    <text evidence="7">Belongs to the dTDP-4-dehydrorhamnose 3,5-epimerase family.</text>
</comment>
<feature type="active site" description="Proton donor" evidence="5">
    <location>
        <position position="130"/>
    </location>
</feature>
<dbReference type="Pfam" id="PF00908">
    <property type="entry name" value="dTDP_sugar_isom"/>
    <property type="match status" value="1"/>
</dbReference>
<dbReference type="UniPathway" id="UPA00124"/>
<dbReference type="InterPro" id="IPR000888">
    <property type="entry name" value="RmlC-like"/>
</dbReference>
<dbReference type="SUPFAM" id="SSF51182">
    <property type="entry name" value="RmlC-like cupins"/>
    <property type="match status" value="1"/>
</dbReference>
<accession>A0A437PW61</accession>
<reference evidence="8 9" key="1">
    <citation type="submission" date="2019-01" db="EMBL/GenBank/DDBJ databases">
        <authorList>
            <person name="Chen W.-M."/>
        </authorList>
    </citation>
    <scope>NUCLEOTIDE SEQUENCE [LARGE SCALE GENOMIC DNA]</scope>
    <source>
        <strain evidence="8 9">FSY-15</strain>
    </source>
</reference>
<feature type="active site" description="Proton acceptor" evidence="5">
    <location>
        <position position="61"/>
    </location>
</feature>
<dbReference type="NCBIfam" id="TIGR01221">
    <property type="entry name" value="rmlC"/>
    <property type="match status" value="1"/>
</dbReference>
<comment type="caution">
    <text evidence="8">The sequence shown here is derived from an EMBL/GenBank/DDBJ whole genome shotgun (WGS) entry which is preliminary data.</text>
</comment>
<evidence type="ECO:0000256" key="2">
    <source>
        <dbReference type="ARBA" id="ARBA00001997"/>
    </source>
</evidence>
<sequence length="179" mass="20715">MQFIAHDLPGIVECIPTKFHDDRGYFYESYNQRLFEKNGIPGNFVQDNYSYSTKGVIRGLHFQKKPFGQGKLVRCMQGKVNDVVVDLRKNSATFGQYRKFQLDAEKGNMLFVPVGFAHGFEALEDTIFVYKCTEFWNKESESGIRYNDPTLNIDWETKAPNVSEKDVILPLFDSNEEIF</sequence>
<dbReference type="InterPro" id="IPR011051">
    <property type="entry name" value="RmlC_Cupin_sf"/>
</dbReference>
<proteinExistence type="inferred from homology"/>
<comment type="subunit">
    <text evidence="7">Homodimer.</text>
</comment>
<feature type="site" description="Participates in a stacking interaction with the thymidine ring of dTDP-4-oxo-6-deoxyglucose" evidence="6">
    <location>
        <position position="136"/>
    </location>
</feature>
<comment type="function">
    <text evidence="2 7">Catalyzes the epimerization of the C3' and C5'positions of dTDP-6-deoxy-D-xylo-4-hexulose, forming dTDP-6-deoxy-L-lyxo-4-hexulose.</text>
</comment>
<dbReference type="Proteomes" id="UP000282832">
    <property type="component" value="Unassembled WGS sequence"/>
</dbReference>
<dbReference type="OrthoDB" id="9800680at2"/>
<comment type="pathway">
    <text evidence="7">Carbohydrate biosynthesis; dTDP-L-rhamnose biosynthesis.</text>
</comment>
<evidence type="ECO:0000313" key="9">
    <source>
        <dbReference type="Proteomes" id="UP000282832"/>
    </source>
</evidence>
<dbReference type="CDD" id="cd00438">
    <property type="entry name" value="cupin_RmlC"/>
    <property type="match status" value="1"/>
</dbReference>
<dbReference type="GO" id="GO:0008830">
    <property type="term" value="F:dTDP-4-dehydrorhamnose 3,5-epimerase activity"/>
    <property type="evidence" value="ECO:0007669"/>
    <property type="project" value="UniProtKB-UniRule"/>
</dbReference>
<evidence type="ECO:0000313" key="8">
    <source>
        <dbReference type="EMBL" id="RVU26483.1"/>
    </source>
</evidence>
<dbReference type="EC" id="5.1.3.13" evidence="3 7"/>
<evidence type="ECO:0000256" key="5">
    <source>
        <dbReference type="PIRSR" id="PIRSR600888-1"/>
    </source>
</evidence>
<dbReference type="EMBL" id="SACY01000001">
    <property type="protein sequence ID" value="RVU26483.1"/>
    <property type="molecule type" value="Genomic_DNA"/>
</dbReference>
<evidence type="ECO:0000256" key="4">
    <source>
        <dbReference type="ARBA" id="ARBA00019595"/>
    </source>
</evidence>
<dbReference type="AlphaFoldDB" id="A0A437PW61"/>
<comment type="catalytic activity">
    <reaction evidence="1 7">
        <text>dTDP-4-dehydro-6-deoxy-alpha-D-glucose = dTDP-4-dehydro-beta-L-rhamnose</text>
        <dbReference type="Rhea" id="RHEA:16969"/>
        <dbReference type="ChEBI" id="CHEBI:57649"/>
        <dbReference type="ChEBI" id="CHEBI:62830"/>
        <dbReference type="EC" id="5.1.3.13"/>
    </reaction>
</comment>
<dbReference type="InterPro" id="IPR014710">
    <property type="entry name" value="RmlC-like_jellyroll"/>
</dbReference>
<protein>
    <recommendedName>
        <fullName evidence="4 7">dTDP-4-dehydrorhamnose 3,5-epimerase</fullName>
        <ecNumber evidence="3 7">5.1.3.13</ecNumber>
    </recommendedName>
    <alternativeName>
        <fullName evidence="7">Thymidine diphospho-4-keto-rhamnose 3,5-epimerase</fullName>
    </alternativeName>
</protein>
<evidence type="ECO:0000256" key="7">
    <source>
        <dbReference type="RuleBase" id="RU364069"/>
    </source>
</evidence>
<keyword evidence="9" id="KW-1185">Reference proteome</keyword>
<dbReference type="PANTHER" id="PTHR21047">
    <property type="entry name" value="DTDP-6-DEOXY-D-GLUCOSE-3,5 EPIMERASE"/>
    <property type="match status" value="1"/>
</dbReference>
<organism evidence="8 9">
    <name type="scientific">Sandaracinomonas limnophila</name>
    <dbReference type="NCBI Taxonomy" id="1862386"/>
    <lineage>
        <taxon>Bacteria</taxon>
        <taxon>Pseudomonadati</taxon>
        <taxon>Bacteroidota</taxon>
        <taxon>Cytophagia</taxon>
        <taxon>Cytophagales</taxon>
        <taxon>Flectobacillaceae</taxon>
        <taxon>Sandaracinomonas</taxon>
    </lineage>
</organism>
<dbReference type="Gene3D" id="2.60.120.10">
    <property type="entry name" value="Jelly Rolls"/>
    <property type="match status" value="1"/>
</dbReference>
<dbReference type="PANTHER" id="PTHR21047:SF2">
    <property type="entry name" value="THYMIDINE DIPHOSPHO-4-KETO-RHAMNOSE 3,5-EPIMERASE"/>
    <property type="match status" value="1"/>
</dbReference>
<dbReference type="GO" id="GO:0005829">
    <property type="term" value="C:cytosol"/>
    <property type="evidence" value="ECO:0007669"/>
    <property type="project" value="TreeGrafter"/>
</dbReference>
<keyword evidence="7 8" id="KW-0413">Isomerase</keyword>
<evidence type="ECO:0000256" key="1">
    <source>
        <dbReference type="ARBA" id="ARBA00001298"/>
    </source>
</evidence>
<name>A0A437PW61_9BACT</name>